<keyword evidence="1" id="KW-0539">Nucleus</keyword>
<evidence type="ECO:0000313" key="5">
    <source>
        <dbReference type="EMBL" id="KAK7092299.1"/>
    </source>
</evidence>
<feature type="coiled-coil region" evidence="2">
    <location>
        <begin position="127"/>
        <end position="154"/>
    </location>
</feature>
<reference evidence="5 6" key="1">
    <citation type="submission" date="2024-02" db="EMBL/GenBank/DDBJ databases">
        <title>Chromosome-scale genome assembly of the rough periwinkle Littorina saxatilis.</title>
        <authorList>
            <person name="De Jode A."/>
            <person name="Faria R."/>
            <person name="Formenti G."/>
            <person name="Sims Y."/>
            <person name="Smith T.P."/>
            <person name="Tracey A."/>
            <person name="Wood J.M.D."/>
            <person name="Zagrodzka Z.B."/>
            <person name="Johannesson K."/>
            <person name="Butlin R.K."/>
            <person name="Leder E.H."/>
        </authorList>
    </citation>
    <scope>NUCLEOTIDE SEQUENCE [LARGE SCALE GENOMIC DNA]</scope>
    <source>
        <strain evidence="5">Snail1</strain>
        <tissue evidence="5">Muscle</tissue>
    </source>
</reference>
<dbReference type="GO" id="GO:0016514">
    <property type="term" value="C:SWI/SNF complex"/>
    <property type="evidence" value="ECO:0007669"/>
    <property type="project" value="TreeGrafter"/>
</dbReference>
<evidence type="ECO:0000256" key="2">
    <source>
        <dbReference type="SAM" id="Coils"/>
    </source>
</evidence>
<dbReference type="GO" id="GO:0045892">
    <property type="term" value="P:negative regulation of DNA-templated transcription"/>
    <property type="evidence" value="ECO:0007669"/>
    <property type="project" value="TreeGrafter"/>
</dbReference>
<feature type="region of interest" description="Disordered" evidence="3">
    <location>
        <begin position="339"/>
        <end position="601"/>
    </location>
</feature>
<dbReference type="AlphaFoldDB" id="A0AAN9G2C1"/>
<feature type="compositionally biased region" description="Basic and acidic residues" evidence="3">
    <location>
        <begin position="66"/>
        <end position="75"/>
    </location>
</feature>
<dbReference type="GO" id="GO:0016922">
    <property type="term" value="F:nuclear receptor binding"/>
    <property type="evidence" value="ECO:0007669"/>
    <property type="project" value="TreeGrafter"/>
</dbReference>
<sequence length="601" mass="66310">MALPTARAQASPVPSRSRNTPGTPQTSEKKGDKGSGPFLQSPHGHPGFQPTKSSVKVGKGSAQAERIGKPPKPPDKPLMPYMRYSRKVIGKFNTTVISYRKVWEQVKAQNPDLKLWEIGKIIGQMWRDLSESEKQEYQDEYESEKSTYNEAMKIYHNSPAYQAWLAAKGKAEREKEAGIEEDEPTPKGDRTPNSSRQASQKLEMPRISIQPAEDDDDPDDGFSVKHVAHARYQRNHRLINEIFSDSVVPDVRSVVTTGRMSVLKRQVQSLTMHQKKLEAELHQIEERHEVKKRKFVESSNTFHDELKKLCESKPQISDDMFGGMVQRAREDLKQRHLQMLQQQEEERRRQALQADSDKKAEAEQTATDDAAKPVDAVETDASTPQPPSSVPEAMEVDKDDDTQPQTEETKTSRSEDKGDEGLAKVSHDPGSQDKEKEQTEEQKDTEQKDSEQKDTAVKDTEQNDTESREDTPMETDSKEADAVPTSQEGSGDATRAVVNGNQPSDTAPAQPAAVAVVSGDGDGDAAAAAPPPSQTAAEGKPQSDNAAEKIGSEPSTTEPAPTPPATQAHAETGEAPPQKEEQKPEESNTNGSPKEEGEKKE</sequence>
<evidence type="ECO:0000256" key="3">
    <source>
        <dbReference type="SAM" id="MobiDB-lite"/>
    </source>
</evidence>
<feature type="region of interest" description="Disordered" evidence="3">
    <location>
        <begin position="1"/>
        <end position="80"/>
    </location>
</feature>
<evidence type="ECO:0000259" key="4">
    <source>
        <dbReference type="PROSITE" id="PS50118"/>
    </source>
</evidence>
<feature type="compositionally biased region" description="Basic and acidic residues" evidence="3">
    <location>
        <begin position="344"/>
        <end position="362"/>
    </location>
</feature>
<feature type="coiled-coil region" evidence="2">
    <location>
        <begin position="260"/>
        <end position="294"/>
    </location>
</feature>
<organism evidence="5 6">
    <name type="scientific">Littorina saxatilis</name>
    <dbReference type="NCBI Taxonomy" id="31220"/>
    <lineage>
        <taxon>Eukaryota</taxon>
        <taxon>Metazoa</taxon>
        <taxon>Spiralia</taxon>
        <taxon>Lophotrochozoa</taxon>
        <taxon>Mollusca</taxon>
        <taxon>Gastropoda</taxon>
        <taxon>Caenogastropoda</taxon>
        <taxon>Littorinimorpha</taxon>
        <taxon>Littorinoidea</taxon>
        <taxon>Littorinidae</taxon>
        <taxon>Littorina</taxon>
    </lineage>
</organism>
<keyword evidence="1" id="KW-0238">DNA-binding</keyword>
<dbReference type="SMART" id="SM00398">
    <property type="entry name" value="HMG"/>
    <property type="match status" value="1"/>
</dbReference>
<protein>
    <recommendedName>
        <fullName evidence="4">HMG box domain-containing protein</fullName>
    </recommendedName>
</protein>
<evidence type="ECO:0000256" key="1">
    <source>
        <dbReference type="PROSITE-ProRule" id="PRU00267"/>
    </source>
</evidence>
<keyword evidence="2" id="KW-0175">Coiled coil</keyword>
<feature type="compositionally biased region" description="Basic and acidic residues" evidence="3">
    <location>
        <begin position="407"/>
        <end position="481"/>
    </location>
</feature>
<dbReference type="SUPFAM" id="SSF47095">
    <property type="entry name" value="HMG-box"/>
    <property type="match status" value="1"/>
</dbReference>
<feature type="compositionally biased region" description="Basic and acidic residues" evidence="3">
    <location>
        <begin position="577"/>
        <end position="586"/>
    </location>
</feature>
<dbReference type="GO" id="GO:0031492">
    <property type="term" value="F:nucleosomal DNA binding"/>
    <property type="evidence" value="ECO:0007669"/>
    <property type="project" value="TreeGrafter"/>
</dbReference>
<feature type="compositionally biased region" description="Low complexity" evidence="3">
    <location>
        <begin position="507"/>
        <end position="528"/>
    </location>
</feature>
<feature type="domain" description="HMG box" evidence="4">
    <location>
        <begin position="74"/>
        <end position="156"/>
    </location>
</feature>
<dbReference type="Gene3D" id="1.10.30.10">
    <property type="entry name" value="High mobility group box domain"/>
    <property type="match status" value="1"/>
</dbReference>
<feature type="compositionally biased region" description="Polar residues" evidence="3">
    <location>
        <begin position="191"/>
        <end position="200"/>
    </location>
</feature>
<dbReference type="InterPro" id="IPR009071">
    <property type="entry name" value="HMG_box_dom"/>
</dbReference>
<dbReference type="Pfam" id="PF00505">
    <property type="entry name" value="HMG_box"/>
    <property type="match status" value="1"/>
</dbReference>
<proteinExistence type="predicted"/>
<dbReference type="InterPro" id="IPR036910">
    <property type="entry name" value="HMG_box_dom_sf"/>
</dbReference>
<dbReference type="Proteomes" id="UP001374579">
    <property type="component" value="Unassembled WGS sequence"/>
</dbReference>
<feature type="DNA-binding region" description="HMG box" evidence="1">
    <location>
        <begin position="74"/>
        <end position="156"/>
    </location>
</feature>
<feature type="compositionally biased region" description="Low complexity" evidence="3">
    <location>
        <begin position="553"/>
        <end position="570"/>
    </location>
</feature>
<feature type="region of interest" description="Disordered" evidence="3">
    <location>
        <begin position="172"/>
        <end position="223"/>
    </location>
</feature>
<dbReference type="PANTHER" id="PTHR46232:SF1">
    <property type="entry name" value="SWI_SNF-RELATED MATRIX-ASSOCIATED ACTIN-DEPENDENT REGULATOR OF CHROMATIN SUBFAMILY E MEMBER 1"/>
    <property type="match status" value="1"/>
</dbReference>
<comment type="caution">
    <text evidence="5">The sequence shown here is derived from an EMBL/GenBank/DDBJ whole genome shotgun (WGS) entry which is preliminary data.</text>
</comment>
<name>A0AAN9G2C1_9CAEN</name>
<dbReference type="CDD" id="cd21983">
    <property type="entry name" value="HMG-box_SMARCE1"/>
    <property type="match status" value="1"/>
</dbReference>
<feature type="compositionally biased region" description="Basic and acidic residues" evidence="3">
    <location>
        <begin position="172"/>
        <end position="190"/>
    </location>
</feature>
<accession>A0AAN9G2C1</accession>
<feature type="compositionally biased region" description="Polar residues" evidence="3">
    <location>
        <begin position="12"/>
        <end position="26"/>
    </location>
</feature>
<dbReference type="PANTHER" id="PTHR46232">
    <property type="entry name" value="SMARCE1 REGULATOR OF CHROMATIN"/>
    <property type="match status" value="1"/>
</dbReference>
<gene>
    <name evidence="5" type="ORF">V1264_008065</name>
</gene>
<keyword evidence="6" id="KW-1185">Reference proteome</keyword>
<dbReference type="EMBL" id="JBAMIC010000021">
    <property type="protein sequence ID" value="KAK7092299.1"/>
    <property type="molecule type" value="Genomic_DNA"/>
</dbReference>
<dbReference type="PROSITE" id="PS50118">
    <property type="entry name" value="HMG_BOX_2"/>
    <property type="match status" value="1"/>
</dbReference>
<evidence type="ECO:0000313" key="6">
    <source>
        <dbReference type="Proteomes" id="UP001374579"/>
    </source>
</evidence>